<dbReference type="GO" id="GO:0006325">
    <property type="term" value="P:chromatin organization"/>
    <property type="evidence" value="ECO:0007669"/>
    <property type="project" value="UniProtKB-KW"/>
</dbReference>
<dbReference type="InterPro" id="IPR036388">
    <property type="entry name" value="WH-like_DNA-bd_sf"/>
</dbReference>
<dbReference type="InterPro" id="IPR009057">
    <property type="entry name" value="Homeodomain-like_sf"/>
</dbReference>
<dbReference type="PROSITE" id="PS50934">
    <property type="entry name" value="SWIRM"/>
    <property type="match status" value="1"/>
</dbReference>
<dbReference type="InterPro" id="IPR036188">
    <property type="entry name" value="FAD/NAD-bd_sf"/>
</dbReference>
<accession>A0ABD1XN75</accession>
<evidence type="ECO:0000256" key="4">
    <source>
        <dbReference type="SAM" id="MobiDB-lite"/>
    </source>
</evidence>
<gene>
    <name evidence="6" type="ORF">R1flu_027979</name>
</gene>
<dbReference type="InterPro" id="IPR007526">
    <property type="entry name" value="SWIRM"/>
</dbReference>
<name>A0ABD1XN75_9MARC</name>
<dbReference type="Pfam" id="PF01593">
    <property type="entry name" value="Amino_oxidase"/>
    <property type="match status" value="1"/>
</dbReference>
<dbReference type="InterPro" id="IPR050281">
    <property type="entry name" value="Flavin_monoamine_oxidase"/>
</dbReference>
<dbReference type="PANTHER" id="PTHR10742:SF373">
    <property type="entry name" value="LYSINE-SPECIFIC HISTONE DEMETHYLASE 1 HOMOLOG 2"/>
    <property type="match status" value="1"/>
</dbReference>
<dbReference type="AlphaFoldDB" id="A0ABD1XN75"/>
<dbReference type="Gene3D" id="1.10.10.10">
    <property type="entry name" value="Winged helix-like DNA-binding domain superfamily/Winged helix DNA-binding domain"/>
    <property type="match status" value="1"/>
</dbReference>
<keyword evidence="7" id="KW-1185">Reference proteome</keyword>
<keyword evidence="3" id="KW-0560">Oxidoreductase</keyword>
<feature type="region of interest" description="Disordered" evidence="4">
    <location>
        <begin position="1"/>
        <end position="38"/>
    </location>
</feature>
<dbReference type="SUPFAM" id="SSF51905">
    <property type="entry name" value="FAD/NAD(P)-binding domain"/>
    <property type="match status" value="1"/>
</dbReference>
<evidence type="ECO:0000256" key="3">
    <source>
        <dbReference type="ARBA" id="ARBA00023002"/>
    </source>
</evidence>
<dbReference type="PANTHER" id="PTHR10742">
    <property type="entry name" value="FLAVIN MONOAMINE OXIDASE"/>
    <property type="match status" value="1"/>
</dbReference>
<dbReference type="Proteomes" id="UP001605036">
    <property type="component" value="Unassembled WGS sequence"/>
</dbReference>
<dbReference type="Gene3D" id="3.90.660.10">
    <property type="match status" value="1"/>
</dbReference>
<dbReference type="Gene3D" id="3.50.50.60">
    <property type="entry name" value="FAD/NAD(P)-binding domain"/>
    <property type="match status" value="1"/>
</dbReference>
<organism evidence="6 7">
    <name type="scientific">Riccia fluitans</name>
    <dbReference type="NCBI Taxonomy" id="41844"/>
    <lineage>
        <taxon>Eukaryota</taxon>
        <taxon>Viridiplantae</taxon>
        <taxon>Streptophyta</taxon>
        <taxon>Embryophyta</taxon>
        <taxon>Marchantiophyta</taxon>
        <taxon>Marchantiopsida</taxon>
        <taxon>Marchantiidae</taxon>
        <taxon>Marchantiales</taxon>
        <taxon>Ricciaceae</taxon>
        <taxon>Riccia</taxon>
    </lineage>
</organism>
<dbReference type="GO" id="GO:0016491">
    <property type="term" value="F:oxidoreductase activity"/>
    <property type="evidence" value="ECO:0007669"/>
    <property type="project" value="UniProtKB-KW"/>
</dbReference>
<comment type="similarity">
    <text evidence="1">Belongs to the flavin monoamine oxidase family.</text>
</comment>
<evidence type="ECO:0000256" key="2">
    <source>
        <dbReference type="ARBA" id="ARBA00022853"/>
    </source>
</evidence>
<evidence type="ECO:0000256" key="1">
    <source>
        <dbReference type="ARBA" id="ARBA00005995"/>
    </source>
</evidence>
<dbReference type="InterPro" id="IPR002937">
    <property type="entry name" value="Amino_oxidase"/>
</dbReference>
<evidence type="ECO:0000313" key="6">
    <source>
        <dbReference type="EMBL" id="KAL2609406.1"/>
    </source>
</evidence>
<dbReference type="Pfam" id="PF04433">
    <property type="entry name" value="SWIRM"/>
    <property type="match status" value="1"/>
</dbReference>
<feature type="domain" description="SWIRM" evidence="5">
    <location>
        <begin position="107"/>
        <end position="208"/>
    </location>
</feature>
<protein>
    <recommendedName>
        <fullName evidence="5">SWIRM domain-containing protein</fullName>
    </recommendedName>
</protein>
<evidence type="ECO:0000313" key="7">
    <source>
        <dbReference type="Proteomes" id="UP001605036"/>
    </source>
</evidence>
<sequence length="817" mass="88352">MTMAEMELEVKAESGPGMSPVPGTTDSQLDIKGANEKRKRRRLEANAALLQDGSGGIATGKSLRTLRQQTRTPTYNDNYLDAVIDEQLGGAAPLPSRGRKRKPLSVEKEVDVEAMIAASIGFPRESLTEEEIEAGVVASAGSLEQANYIVVRNHILAKWRENVNVWLDEDTVMESIRSQHKSLVAAAYKFLATFGYINFGVAPAIKSRIPEEATKATVIIIGAGLAGLAAARQLLAFGHKVIVLEGRQRPGGRVYTKKMVGEGLAAAADLGGSVVTGIHGNPLGVLARQLGFPLHKVREKCPLYQPGGLPVQEEMDSRVEAQFNKLLDRASKWREEMNTVADSISLGTTLETLREDAGVAVNPEERQLFDWHLANLEYANAGLLSNLSLAFWDQDDPYEMGGDHCFLPGGNVRLVAALAEGVPIFYGKTVHTIKYNSEGVKVISGEQVFEGDMALCTAPLGVLKREAIRFEPPLPQRKIDAIKRLGFGLLNKVVMLFSHSFWGAELDTFGHLAESTSRRGEFFLFYSYAAVSGGPLLLALVAGEAAINFESMPPIEAVTRVLTVLRGIYEPRGIKVPDPIQTVCTRWGGDSLCYGSYSNVAVGASGDDYDILAESVGDGRLFFGGEATNRRYPATMHGAFLSGLREAGNITTFAGSRVNSSKGERGIQKDIQSCATILVDLFKEPDLQFGCFSIVFDPQSSDPKSYVLVRLTIGRGDQQDGPADSSPSADQQQSVHLYTIISRKQALELLELRGGDKLRLIYLSDKLGVKLVGRRGLGVIGDGIVSLSKWNRAARKVNSPLSATPVASSAARTSKSL</sequence>
<keyword evidence="2" id="KW-0156">Chromatin regulator</keyword>
<dbReference type="FunFam" id="1.10.10.10:FF:000064">
    <property type="entry name" value="Lysine-specific histone demethylase 1A"/>
    <property type="match status" value="1"/>
</dbReference>
<reference evidence="6 7" key="1">
    <citation type="submission" date="2024-09" db="EMBL/GenBank/DDBJ databases">
        <title>Chromosome-scale assembly of Riccia fluitans.</title>
        <authorList>
            <person name="Paukszto L."/>
            <person name="Sawicki J."/>
            <person name="Karawczyk K."/>
            <person name="Piernik-Szablinska J."/>
            <person name="Szczecinska M."/>
            <person name="Mazdziarz M."/>
        </authorList>
    </citation>
    <scope>NUCLEOTIDE SEQUENCE [LARGE SCALE GENOMIC DNA]</scope>
    <source>
        <strain evidence="6">Rf_01</strain>
        <tissue evidence="6">Aerial parts of the thallus</tissue>
    </source>
</reference>
<evidence type="ECO:0000259" key="5">
    <source>
        <dbReference type="PROSITE" id="PS50934"/>
    </source>
</evidence>
<dbReference type="SUPFAM" id="SSF46689">
    <property type="entry name" value="Homeodomain-like"/>
    <property type="match status" value="1"/>
</dbReference>
<comment type="caution">
    <text evidence="6">The sequence shown here is derived from an EMBL/GenBank/DDBJ whole genome shotgun (WGS) entry which is preliminary data.</text>
</comment>
<dbReference type="SUPFAM" id="SSF54373">
    <property type="entry name" value="FAD-linked reductases, C-terminal domain"/>
    <property type="match status" value="1"/>
</dbReference>
<dbReference type="EMBL" id="JBHFFA010000008">
    <property type="protein sequence ID" value="KAL2609406.1"/>
    <property type="molecule type" value="Genomic_DNA"/>
</dbReference>
<proteinExistence type="inferred from homology"/>